<keyword evidence="5" id="KW-1185">Reference proteome</keyword>
<gene>
    <name evidence="4" type="ORF">F53441_14263</name>
</gene>
<sequence>MASCSGCDLQHRDWVSPAKKVLDALLEPTSVTESIVLKLLQADMLAARPYSKPQVVLELCDLAIDRCWNEVLTYLVRQGTVLEPLDHRSSLQNISWLTLWRPLECFKGIPIRGSIERPPWSLLHPKPEFHALIQSTRYERLATSGLESDEALCKKMMGILVEAGADSTAIHHGRGVASHIVILRNNPYSTKAIRKYGRNAACKRICVTLCSDKYNPNLEHVELLLRIGGYSVSAENSEGRTPLYIAAYMNETTQAMKLLLKYQLVQYLVIVWRDDVYEPATRTSPAFRVGTAQGCDPGYKKLILDILTDKPPFLWRPDTPSLIYLLRKGADPRLAKRGFNNLLHLICADRHGSDHGYHNDMAEWLGEASLDINAAGNGGCRPLHLAIDEMKRDFVLLLLEHRATADFDDDHCMAPLQVLCSKSCPEYDVTYSSAEIYSSLDDHYYQGKRGEAAFRFDLRAARIEMNTRLEQDGMFQELLHRDADPFRADASGRNALMLACEKGNTVLVAGIFYWLHQSSAVLAETALNATDYEGNSCLHIEALGGHIHTVKVLLGLQHLLQPVRNEWQDQAIHDKESARLDISTSNQEMQRQEDAYTKADAIPPFLYGSSIDFLQPHIDIKFTISNKKRMTEESITLPNGSVSEWRLTRLTVTNETAKLIVRTNKQGKTPLHCAAQNGRLDAVELLLELTDADVAATDTQGKTAAHLALENSYFDIYCVL</sequence>
<reference evidence="4" key="1">
    <citation type="submission" date="2020-01" db="EMBL/GenBank/DDBJ databases">
        <title>Identification and distribution of gene clusters putatively required for synthesis of sphingolipid metabolism inhibitors in phylogenetically diverse species of the filamentous fungus Fusarium.</title>
        <authorList>
            <person name="Kim H.-S."/>
            <person name="Busman M."/>
            <person name="Brown D.W."/>
            <person name="Divon H."/>
            <person name="Uhlig S."/>
            <person name="Proctor R.H."/>
        </authorList>
    </citation>
    <scope>NUCLEOTIDE SEQUENCE</scope>
    <source>
        <strain evidence="4">NRRL 53441</strain>
    </source>
</reference>
<evidence type="ECO:0000313" key="5">
    <source>
        <dbReference type="Proteomes" id="UP000605986"/>
    </source>
</evidence>
<evidence type="ECO:0000313" key="4">
    <source>
        <dbReference type="EMBL" id="KAF4423684.1"/>
    </source>
</evidence>
<dbReference type="SMART" id="SM00248">
    <property type="entry name" value="ANK"/>
    <property type="match status" value="7"/>
</dbReference>
<dbReference type="Proteomes" id="UP000605986">
    <property type="component" value="Unassembled WGS sequence"/>
</dbReference>
<dbReference type="GO" id="GO:0005737">
    <property type="term" value="C:cytoplasm"/>
    <property type="evidence" value="ECO:0007669"/>
    <property type="project" value="TreeGrafter"/>
</dbReference>
<comment type="caution">
    <text evidence="4">The sequence shown here is derived from an EMBL/GenBank/DDBJ whole genome shotgun (WGS) entry which is preliminary data.</text>
</comment>
<dbReference type="SUPFAM" id="SSF48403">
    <property type="entry name" value="Ankyrin repeat"/>
    <property type="match status" value="2"/>
</dbReference>
<evidence type="ECO:0000256" key="3">
    <source>
        <dbReference type="PROSITE-ProRule" id="PRU00023"/>
    </source>
</evidence>
<accession>A0A8H4NGX8</accession>
<protein>
    <submittedName>
        <fullName evidence="4">Putative ankyrin repeat-containing protein</fullName>
    </submittedName>
</protein>
<feature type="repeat" description="ANK" evidence="3">
    <location>
        <begin position="378"/>
        <end position="410"/>
    </location>
</feature>
<evidence type="ECO:0000256" key="1">
    <source>
        <dbReference type="ARBA" id="ARBA00022737"/>
    </source>
</evidence>
<dbReference type="AlphaFoldDB" id="A0A8H4NGX8"/>
<feature type="repeat" description="ANK" evidence="3">
    <location>
        <begin position="666"/>
        <end position="688"/>
    </location>
</feature>
<organism evidence="4 5">
    <name type="scientific">Fusarium austroafricanum</name>
    <dbReference type="NCBI Taxonomy" id="2364996"/>
    <lineage>
        <taxon>Eukaryota</taxon>
        <taxon>Fungi</taxon>
        <taxon>Dikarya</taxon>
        <taxon>Ascomycota</taxon>
        <taxon>Pezizomycotina</taxon>
        <taxon>Sordariomycetes</taxon>
        <taxon>Hypocreomycetidae</taxon>
        <taxon>Hypocreales</taxon>
        <taxon>Nectriaceae</taxon>
        <taxon>Fusarium</taxon>
        <taxon>Fusarium concolor species complex</taxon>
    </lineage>
</organism>
<keyword evidence="1" id="KW-0677">Repeat</keyword>
<dbReference type="Pfam" id="PF12796">
    <property type="entry name" value="Ank_2"/>
    <property type="match status" value="1"/>
</dbReference>
<dbReference type="InterPro" id="IPR002110">
    <property type="entry name" value="Ankyrin_rpt"/>
</dbReference>
<dbReference type="PROSITE" id="PS50297">
    <property type="entry name" value="ANK_REP_REGION"/>
    <property type="match status" value="1"/>
</dbReference>
<dbReference type="EMBL" id="JAADJG010001151">
    <property type="protein sequence ID" value="KAF4423684.1"/>
    <property type="molecule type" value="Genomic_DNA"/>
</dbReference>
<dbReference type="PANTHER" id="PTHR24198:SF165">
    <property type="entry name" value="ANKYRIN REPEAT-CONTAINING PROTEIN-RELATED"/>
    <property type="match status" value="1"/>
</dbReference>
<dbReference type="Gene3D" id="1.25.40.20">
    <property type="entry name" value="Ankyrin repeat-containing domain"/>
    <property type="match status" value="4"/>
</dbReference>
<dbReference type="OrthoDB" id="194358at2759"/>
<keyword evidence="2 3" id="KW-0040">ANK repeat</keyword>
<dbReference type="PANTHER" id="PTHR24198">
    <property type="entry name" value="ANKYRIN REPEAT AND PROTEIN KINASE DOMAIN-CONTAINING PROTEIN"/>
    <property type="match status" value="1"/>
</dbReference>
<evidence type="ECO:0000256" key="2">
    <source>
        <dbReference type="ARBA" id="ARBA00023043"/>
    </source>
</evidence>
<dbReference type="PROSITE" id="PS50088">
    <property type="entry name" value="ANK_REPEAT"/>
    <property type="match status" value="2"/>
</dbReference>
<proteinExistence type="predicted"/>
<name>A0A8H4NGX8_9HYPO</name>
<dbReference type="InterPro" id="IPR036770">
    <property type="entry name" value="Ankyrin_rpt-contain_sf"/>
</dbReference>